<proteinExistence type="predicted"/>
<sequence>MERTGPLTCRSPCWQTTLRFVDGAPLDYYSSASEDCLYLNVWRRSSVCSDPTGCNARRPVIVFIYGGAFTWGDSALFVYNMANFAALSDAVCVTFNYRLSILGFFSLDRPELPGNVGLWDQNLVLKWVRSNIASFGGDPEDVTLVGQSAGGICVGLHAASPHSQGLFKRALMTSGAPLSLILGSSHSGEGKFIHIVGLLGCYDYKRSLDDQLSDALACLKTVERNFYLQDPGGSRSDATWKKLPIQKVLFGNVLNEGTLLLDNIQYASPGFKSILSTDYRLAITLSMQPMFGISVAQARGIVQAYFGDADIEHTEEQVRVLFSELLGDAAFDCPVQLMSELTSEQGMDTYRYVFAHRGSYSFWPEWMGVAHSDETMYILGSLPFLNDPAYKVEAMGAAASEVMVSKNYTIEEYRFMEDVVKAVYSFVKTGATGDARRLYEDP</sequence>
<evidence type="ECO:0000313" key="2">
    <source>
        <dbReference type="Proteomes" id="UP000821845"/>
    </source>
</evidence>
<name>A0ACB7S4Y6_HYAAI</name>
<organism evidence="1 2">
    <name type="scientific">Hyalomma asiaticum</name>
    <name type="common">Tick</name>
    <dbReference type="NCBI Taxonomy" id="266040"/>
    <lineage>
        <taxon>Eukaryota</taxon>
        <taxon>Metazoa</taxon>
        <taxon>Ecdysozoa</taxon>
        <taxon>Arthropoda</taxon>
        <taxon>Chelicerata</taxon>
        <taxon>Arachnida</taxon>
        <taxon>Acari</taxon>
        <taxon>Parasitiformes</taxon>
        <taxon>Ixodida</taxon>
        <taxon>Ixodoidea</taxon>
        <taxon>Ixodidae</taxon>
        <taxon>Hyalomminae</taxon>
        <taxon>Hyalomma</taxon>
    </lineage>
</organism>
<accession>A0ACB7S4Y6</accession>
<protein>
    <submittedName>
        <fullName evidence="1">Uncharacterized protein</fullName>
    </submittedName>
</protein>
<reference evidence="1" key="1">
    <citation type="submission" date="2020-05" db="EMBL/GenBank/DDBJ databases">
        <title>Large-scale comparative analyses of tick genomes elucidate their genetic diversity and vector capacities.</title>
        <authorList>
            <person name="Jia N."/>
            <person name="Wang J."/>
            <person name="Shi W."/>
            <person name="Du L."/>
            <person name="Sun Y."/>
            <person name="Zhan W."/>
            <person name="Jiang J."/>
            <person name="Wang Q."/>
            <person name="Zhang B."/>
            <person name="Ji P."/>
            <person name="Sakyi L.B."/>
            <person name="Cui X."/>
            <person name="Yuan T."/>
            <person name="Jiang B."/>
            <person name="Yang W."/>
            <person name="Lam T.T.-Y."/>
            <person name="Chang Q."/>
            <person name="Ding S."/>
            <person name="Wang X."/>
            <person name="Zhu J."/>
            <person name="Ruan X."/>
            <person name="Zhao L."/>
            <person name="Wei J."/>
            <person name="Que T."/>
            <person name="Du C."/>
            <person name="Cheng J."/>
            <person name="Dai P."/>
            <person name="Han X."/>
            <person name="Huang E."/>
            <person name="Gao Y."/>
            <person name="Liu J."/>
            <person name="Shao H."/>
            <person name="Ye R."/>
            <person name="Li L."/>
            <person name="Wei W."/>
            <person name="Wang X."/>
            <person name="Wang C."/>
            <person name="Yang T."/>
            <person name="Huo Q."/>
            <person name="Li W."/>
            <person name="Guo W."/>
            <person name="Chen H."/>
            <person name="Zhou L."/>
            <person name="Ni X."/>
            <person name="Tian J."/>
            <person name="Zhou Y."/>
            <person name="Sheng Y."/>
            <person name="Liu T."/>
            <person name="Pan Y."/>
            <person name="Xia L."/>
            <person name="Li J."/>
            <person name="Zhao F."/>
            <person name="Cao W."/>
        </authorList>
    </citation>
    <scope>NUCLEOTIDE SEQUENCE</scope>
    <source>
        <strain evidence="1">Hyas-2018</strain>
    </source>
</reference>
<dbReference type="Proteomes" id="UP000821845">
    <property type="component" value="Chromosome 5"/>
</dbReference>
<dbReference type="EMBL" id="CM023485">
    <property type="protein sequence ID" value="KAH6929828.1"/>
    <property type="molecule type" value="Genomic_DNA"/>
</dbReference>
<gene>
    <name evidence="1" type="ORF">HPB50_005979</name>
</gene>
<evidence type="ECO:0000313" key="1">
    <source>
        <dbReference type="EMBL" id="KAH6929828.1"/>
    </source>
</evidence>
<comment type="caution">
    <text evidence="1">The sequence shown here is derived from an EMBL/GenBank/DDBJ whole genome shotgun (WGS) entry which is preliminary data.</text>
</comment>
<keyword evidence="2" id="KW-1185">Reference proteome</keyword>